<dbReference type="PANTHER" id="PTHR47870:SF4">
    <property type="entry name" value="CYTOCHROME C-TYPE BIOGENESIS PROTEIN CYCH"/>
    <property type="match status" value="1"/>
</dbReference>
<dbReference type="InterPro" id="IPR038297">
    <property type="entry name" value="CcmH/CycL/NrfF/Ccl2_sf"/>
</dbReference>
<organism evidence="8 9">
    <name type="scientific">Vannielia litorea</name>
    <dbReference type="NCBI Taxonomy" id="1217970"/>
    <lineage>
        <taxon>Bacteria</taxon>
        <taxon>Pseudomonadati</taxon>
        <taxon>Pseudomonadota</taxon>
        <taxon>Alphaproteobacteria</taxon>
        <taxon>Rhodobacterales</taxon>
        <taxon>Paracoccaceae</taxon>
        <taxon>Vannielia</taxon>
    </lineage>
</organism>
<dbReference type="RefSeq" id="WP_074255959.1">
    <property type="nucleotide sequence ID" value="NZ_FSRL01000001.1"/>
</dbReference>
<feature type="transmembrane region" description="Helical" evidence="6">
    <location>
        <begin position="116"/>
        <end position="136"/>
    </location>
</feature>
<feature type="transmembrane region" description="Helical" evidence="6">
    <location>
        <begin position="12"/>
        <end position="33"/>
    </location>
</feature>
<gene>
    <name evidence="8" type="ORF">SAMN05444002_1872</name>
</gene>
<dbReference type="Gene3D" id="1.10.8.640">
    <property type="entry name" value="Cytochrome C biogenesis protein"/>
    <property type="match status" value="1"/>
</dbReference>
<keyword evidence="9" id="KW-1185">Reference proteome</keyword>
<evidence type="ECO:0000313" key="8">
    <source>
        <dbReference type="EMBL" id="SIN97536.1"/>
    </source>
</evidence>
<reference evidence="9" key="1">
    <citation type="submission" date="2016-11" db="EMBL/GenBank/DDBJ databases">
        <authorList>
            <person name="Varghese N."/>
            <person name="Submissions S."/>
        </authorList>
    </citation>
    <scope>NUCLEOTIDE SEQUENCE [LARGE SCALE GENOMIC DNA]</scope>
    <source>
        <strain evidence="9">DSM 29440</strain>
    </source>
</reference>
<dbReference type="GO" id="GO:0046872">
    <property type="term" value="F:metal ion binding"/>
    <property type="evidence" value="ECO:0007669"/>
    <property type="project" value="UniProtKB-KW"/>
</dbReference>
<proteinExistence type="inferred from homology"/>
<keyword evidence="2 6" id="KW-0349">Heme</keyword>
<dbReference type="InterPro" id="IPR051263">
    <property type="entry name" value="C-type_cytochrome_biogenesis"/>
</dbReference>
<comment type="function">
    <text evidence="6">Possible subunit of a heme lyase.</text>
</comment>
<feature type="domain" description="CcmH/CycL/Ccl2/NrfF N-terminal" evidence="7">
    <location>
        <begin position="21"/>
        <end position="161"/>
    </location>
</feature>
<evidence type="ECO:0000313" key="9">
    <source>
        <dbReference type="Proteomes" id="UP000184932"/>
    </source>
</evidence>
<dbReference type="EMBL" id="FSRL01000001">
    <property type="protein sequence ID" value="SIN97536.1"/>
    <property type="molecule type" value="Genomic_DNA"/>
</dbReference>
<evidence type="ECO:0000256" key="6">
    <source>
        <dbReference type="RuleBase" id="RU364112"/>
    </source>
</evidence>
<name>A0A1N6FQG0_9RHOB</name>
<protein>
    <recommendedName>
        <fullName evidence="6">Cytochrome c-type biogenesis protein</fullName>
    </recommendedName>
</protein>
<dbReference type="InterPro" id="IPR005616">
    <property type="entry name" value="CcmH/CycL/Ccl2/NrfF_N"/>
</dbReference>
<dbReference type="STRING" id="1217970.SAMN05444002_1872"/>
<dbReference type="Pfam" id="PF03918">
    <property type="entry name" value="CcmH"/>
    <property type="match status" value="1"/>
</dbReference>
<evidence type="ECO:0000256" key="1">
    <source>
        <dbReference type="ARBA" id="ARBA00010342"/>
    </source>
</evidence>
<sequence>MRAWHRLPGRLVGVTRSAAAVIVVLWAGMALALDPSEMLDDPALEARARALDHELRCVKCQAESIASSNADWARDARAVVREMIAAGATDEEVRAEFLRLYGDFVLMNPPKQGWNLIVWLAGPALLLVGLGVVVAAQRHRNAGRDADALAPDEEARLKELLGEDA</sequence>
<dbReference type="AlphaFoldDB" id="A0A1N6FQG0"/>
<dbReference type="Proteomes" id="UP000184932">
    <property type="component" value="Unassembled WGS sequence"/>
</dbReference>
<evidence type="ECO:0000256" key="4">
    <source>
        <dbReference type="ARBA" id="ARBA00022729"/>
    </source>
</evidence>
<comment type="similarity">
    <text evidence="1 6">Belongs to the CcmH/CycL/Ccl2/NrfF family.</text>
</comment>
<dbReference type="PANTHER" id="PTHR47870">
    <property type="entry name" value="CYTOCHROME C-TYPE BIOGENESIS PROTEIN CCMH"/>
    <property type="match status" value="1"/>
</dbReference>
<keyword evidence="6" id="KW-0812">Transmembrane</keyword>
<evidence type="ECO:0000259" key="7">
    <source>
        <dbReference type="Pfam" id="PF03918"/>
    </source>
</evidence>
<keyword evidence="6" id="KW-1133">Transmembrane helix</keyword>
<evidence type="ECO:0000256" key="2">
    <source>
        <dbReference type="ARBA" id="ARBA00022617"/>
    </source>
</evidence>
<keyword evidence="5 6" id="KW-0408">Iron</keyword>
<dbReference type="CDD" id="cd16378">
    <property type="entry name" value="CcmH_N"/>
    <property type="match status" value="1"/>
</dbReference>
<evidence type="ECO:0000256" key="5">
    <source>
        <dbReference type="ARBA" id="ARBA00023004"/>
    </source>
</evidence>
<dbReference type="OrthoDB" id="9804975at2"/>
<keyword evidence="6" id="KW-0472">Membrane</keyword>
<accession>A0A1N6FQG0</accession>
<evidence type="ECO:0000256" key="3">
    <source>
        <dbReference type="ARBA" id="ARBA00022723"/>
    </source>
</evidence>
<dbReference type="GO" id="GO:0005886">
    <property type="term" value="C:plasma membrane"/>
    <property type="evidence" value="ECO:0007669"/>
    <property type="project" value="TreeGrafter"/>
</dbReference>
<keyword evidence="3 6" id="KW-0479">Metal-binding</keyword>
<keyword evidence="4 6" id="KW-0732">Signal</keyword>